<keyword evidence="1" id="KW-0677">Repeat</keyword>
<protein>
    <recommendedName>
        <fullName evidence="5">Pentatricopeptide repeat-containing protein</fullName>
    </recommendedName>
</protein>
<reference evidence="4" key="2">
    <citation type="journal article" date="2015" name="Data Brief">
        <title>Shoot transcriptome of the giant reed, Arundo donax.</title>
        <authorList>
            <person name="Barrero R.A."/>
            <person name="Guerrero F.D."/>
            <person name="Moolhuijzen P."/>
            <person name="Goolsby J.A."/>
            <person name="Tidwell J."/>
            <person name="Bellgard S.E."/>
            <person name="Bellgard M.I."/>
        </authorList>
    </citation>
    <scope>NUCLEOTIDE SEQUENCE</scope>
    <source>
        <tissue evidence="4">Shoot tissue taken approximately 20 cm above the soil surface</tissue>
    </source>
</reference>
<organism evidence="4">
    <name type="scientific">Arundo donax</name>
    <name type="common">Giant reed</name>
    <name type="synonym">Donax arundinaceus</name>
    <dbReference type="NCBI Taxonomy" id="35708"/>
    <lineage>
        <taxon>Eukaryota</taxon>
        <taxon>Viridiplantae</taxon>
        <taxon>Streptophyta</taxon>
        <taxon>Embryophyta</taxon>
        <taxon>Tracheophyta</taxon>
        <taxon>Spermatophyta</taxon>
        <taxon>Magnoliopsida</taxon>
        <taxon>Liliopsida</taxon>
        <taxon>Poales</taxon>
        <taxon>Poaceae</taxon>
        <taxon>PACMAD clade</taxon>
        <taxon>Arundinoideae</taxon>
        <taxon>Arundineae</taxon>
        <taxon>Arundo</taxon>
    </lineage>
</organism>
<evidence type="ECO:0000256" key="2">
    <source>
        <dbReference type="ARBA" id="ARBA00022946"/>
    </source>
</evidence>
<dbReference type="EMBL" id="GBRH01172879">
    <property type="protein sequence ID" value="JAE25017.1"/>
    <property type="molecule type" value="Transcribed_RNA"/>
</dbReference>
<evidence type="ECO:0000313" key="4">
    <source>
        <dbReference type="EMBL" id="JAE25017.1"/>
    </source>
</evidence>
<feature type="repeat" description="PPR" evidence="3">
    <location>
        <begin position="9"/>
        <end position="43"/>
    </location>
</feature>
<reference evidence="4" key="1">
    <citation type="submission" date="2014-09" db="EMBL/GenBank/DDBJ databases">
        <authorList>
            <person name="Magalhaes I.L.F."/>
            <person name="Oliveira U."/>
            <person name="Santos F.R."/>
            <person name="Vidigal T.H.D.A."/>
            <person name="Brescovit A.D."/>
            <person name="Santos A.J."/>
        </authorList>
    </citation>
    <scope>NUCLEOTIDE SEQUENCE</scope>
    <source>
        <tissue evidence="4">Shoot tissue taken approximately 20 cm above the soil surface</tissue>
    </source>
</reference>
<keyword evidence="2" id="KW-0809">Transit peptide</keyword>
<accession>A0A0A9GKK1</accession>
<evidence type="ECO:0000256" key="3">
    <source>
        <dbReference type="PROSITE-ProRule" id="PRU00708"/>
    </source>
</evidence>
<dbReference type="AlphaFoldDB" id="A0A0A9GKK1"/>
<name>A0A0A9GKK1_ARUDO</name>
<evidence type="ECO:0008006" key="5">
    <source>
        <dbReference type="Google" id="ProtNLM"/>
    </source>
</evidence>
<dbReference type="InterPro" id="IPR011990">
    <property type="entry name" value="TPR-like_helical_dom_sf"/>
</dbReference>
<sequence>MECADVEMDSISLNTVIVLLIKSRRIGSAAAMIREMLNLGMQPNTKTCLLLSQSVGYEFVREDNTTVTVETDGSDSSSDLLVCSAV</sequence>
<proteinExistence type="predicted"/>
<dbReference type="PROSITE" id="PS51375">
    <property type="entry name" value="PPR"/>
    <property type="match status" value="1"/>
</dbReference>
<dbReference type="Gene3D" id="1.25.40.10">
    <property type="entry name" value="Tetratricopeptide repeat domain"/>
    <property type="match status" value="1"/>
</dbReference>
<dbReference type="InterPro" id="IPR002885">
    <property type="entry name" value="PPR_rpt"/>
</dbReference>
<evidence type="ECO:0000256" key="1">
    <source>
        <dbReference type="ARBA" id="ARBA00022737"/>
    </source>
</evidence>